<name>A0A521DCC3_9SPHI</name>
<evidence type="ECO:0000313" key="2">
    <source>
        <dbReference type="EMBL" id="SMO69265.1"/>
    </source>
</evidence>
<feature type="compositionally biased region" description="Pro residues" evidence="1">
    <location>
        <begin position="101"/>
        <end position="110"/>
    </location>
</feature>
<accession>A0A521DCC3</accession>
<reference evidence="2 3" key="1">
    <citation type="submission" date="2017-05" db="EMBL/GenBank/DDBJ databases">
        <authorList>
            <person name="Varghese N."/>
            <person name="Submissions S."/>
        </authorList>
    </citation>
    <scope>NUCLEOTIDE SEQUENCE [LARGE SCALE GENOMIC DNA]</scope>
    <source>
        <strain evidence="2 3">DSM 19036</strain>
    </source>
</reference>
<dbReference type="Proteomes" id="UP000320300">
    <property type="component" value="Unassembled WGS sequence"/>
</dbReference>
<evidence type="ECO:0000313" key="3">
    <source>
        <dbReference type="Proteomes" id="UP000320300"/>
    </source>
</evidence>
<proteinExistence type="predicted"/>
<gene>
    <name evidence="2" type="ORF">SAMN06265348_105218</name>
</gene>
<feature type="region of interest" description="Disordered" evidence="1">
    <location>
        <begin position="99"/>
        <end position="118"/>
    </location>
</feature>
<evidence type="ECO:0000256" key="1">
    <source>
        <dbReference type="SAM" id="MobiDB-lite"/>
    </source>
</evidence>
<keyword evidence="3" id="KW-1185">Reference proteome</keyword>
<protein>
    <submittedName>
        <fullName evidence="2">Uncharacterized protein</fullName>
    </submittedName>
</protein>
<dbReference type="AlphaFoldDB" id="A0A521DCC3"/>
<sequence>MQLYKYRLSIFIFFISIFALKMLVSALPVDMNTDKYSVKSAVLDLEQEDSQEGESKDLLKYTDYKCGDFYHSYIYTPLLQQPRIKNCFIDHSKRYVDPYHPSVPTPPPNTPAMQASLS</sequence>
<organism evidence="2 3">
    <name type="scientific">Pedobacter westerhofensis</name>
    <dbReference type="NCBI Taxonomy" id="425512"/>
    <lineage>
        <taxon>Bacteria</taxon>
        <taxon>Pseudomonadati</taxon>
        <taxon>Bacteroidota</taxon>
        <taxon>Sphingobacteriia</taxon>
        <taxon>Sphingobacteriales</taxon>
        <taxon>Sphingobacteriaceae</taxon>
        <taxon>Pedobacter</taxon>
    </lineage>
</organism>
<dbReference type="EMBL" id="FXTN01000005">
    <property type="protein sequence ID" value="SMO69265.1"/>
    <property type="molecule type" value="Genomic_DNA"/>
</dbReference>